<evidence type="ECO:0000313" key="3">
    <source>
        <dbReference type="EMBL" id="KAE9280083.1"/>
    </source>
</evidence>
<evidence type="ECO:0000313" key="6">
    <source>
        <dbReference type="Proteomes" id="UP000435112"/>
    </source>
</evidence>
<comment type="caution">
    <text evidence="1">The sequence shown here is derived from an EMBL/GenBank/DDBJ whole genome shotgun (WGS) entry which is preliminary data.</text>
</comment>
<evidence type="ECO:0000313" key="4">
    <source>
        <dbReference type="Proteomes" id="UP000429607"/>
    </source>
</evidence>
<dbReference type="Proteomes" id="UP000429607">
    <property type="component" value="Unassembled WGS sequence"/>
</dbReference>
<name>A0A6A3HME1_9STRA</name>
<dbReference type="Proteomes" id="UP000435112">
    <property type="component" value="Unassembled WGS sequence"/>
</dbReference>
<sequence length="90" mass="9734">MLIAVQGALPVTVFSPLLRLRLTAPKPGCTSLDVDLDADATLASLNARLNESGLAHINMVPRSQGSSLHIAWEPVVKDRWSLYATFHGLQ</sequence>
<dbReference type="EMBL" id="QXFV01004128">
    <property type="protein sequence ID" value="KAE8971536.1"/>
    <property type="molecule type" value="Genomic_DNA"/>
</dbReference>
<dbReference type="OrthoDB" id="10303140at2759"/>
<dbReference type="AlphaFoldDB" id="A0A6A3HME1"/>
<evidence type="ECO:0000313" key="2">
    <source>
        <dbReference type="EMBL" id="KAE9042446.1"/>
    </source>
</evidence>
<dbReference type="EMBL" id="QXFU01000147">
    <property type="protein sequence ID" value="KAE9042446.1"/>
    <property type="molecule type" value="Genomic_DNA"/>
</dbReference>
<accession>A0A6A3HME1</accession>
<evidence type="ECO:0000313" key="5">
    <source>
        <dbReference type="Proteomes" id="UP000434957"/>
    </source>
</evidence>
<dbReference type="EMBL" id="QXFT01004127">
    <property type="protein sequence ID" value="KAE9280083.1"/>
    <property type="molecule type" value="Genomic_DNA"/>
</dbReference>
<organism evidence="1 4">
    <name type="scientific">Phytophthora rubi</name>
    <dbReference type="NCBI Taxonomy" id="129364"/>
    <lineage>
        <taxon>Eukaryota</taxon>
        <taxon>Sar</taxon>
        <taxon>Stramenopiles</taxon>
        <taxon>Oomycota</taxon>
        <taxon>Peronosporomycetes</taxon>
        <taxon>Peronosporales</taxon>
        <taxon>Peronosporaceae</taxon>
        <taxon>Phytophthora</taxon>
    </lineage>
</organism>
<protein>
    <submittedName>
        <fullName evidence="1">Uncharacterized protein</fullName>
    </submittedName>
</protein>
<proteinExistence type="predicted"/>
<reference evidence="4 6" key="1">
    <citation type="submission" date="2018-09" db="EMBL/GenBank/DDBJ databases">
        <title>Genomic investigation of the strawberry pathogen Phytophthora fragariae indicates pathogenicity is determined by transcriptional variation in three key races.</title>
        <authorList>
            <person name="Adams T.M."/>
            <person name="Armitage A.D."/>
            <person name="Sobczyk M.K."/>
            <person name="Bates H.J."/>
            <person name="Dunwell J.M."/>
            <person name="Nellist C.F."/>
            <person name="Harrison R.J."/>
        </authorList>
    </citation>
    <scope>NUCLEOTIDE SEQUENCE [LARGE SCALE GENOMIC DNA]</scope>
    <source>
        <strain evidence="1 4">SCRP249</strain>
        <strain evidence="2 6">SCRP324</strain>
        <strain evidence="3 5">SCRP333</strain>
    </source>
</reference>
<keyword evidence="5" id="KW-1185">Reference proteome</keyword>
<dbReference type="Proteomes" id="UP000434957">
    <property type="component" value="Unassembled WGS sequence"/>
</dbReference>
<gene>
    <name evidence="1" type="ORF">PR001_g26857</name>
    <name evidence="2" type="ORF">PR002_g3903</name>
    <name evidence="3" type="ORF">PR003_g28057</name>
</gene>
<evidence type="ECO:0000313" key="1">
    <source>
        <dbReference type="EMBL" id="KAE8971536.1"/>
    </source>
</evidence>